<feature type="compositionally biased region" description="Low complexity" evidence="7">
    <location>
        <begin position="23"/>
        <end position="47"/>
    </location>
</feature>
<evidence type="ECO:0000256" key="1">
    <source>
        <dbReference type="ARBA" id="ARBA00004193"/>
    </source>
</evidence>
<dbReference type="Proteomes" id="UP000634672">
    <property type="component" value="Unassembled WGS sequence"/>
</dbReference>
<keyword evidence="11" id="KW-1185">Reference proteome</keyword>
<evidence type="ECO:0000259" key="9">
    <source>
        <dbReference type="Pfam" id="PF02608"/>
    </source>
</evidence>
<dbReference type="InterPro" id="IPR050957">
    <property type="entry name" value="BMP_lipoprotein"/>
</dbReference>
<protein>
    <submittedName>
        <fullName evidence="10">BMP family protein</fullName>
    </submittedName>
</protein>
<dbReference type="CDD" id="cd06304">
    <property type="entry name" value="PBP1_BmpA_Med_PnrA-like"/>
    <property type="match status" value="1"/>
</dbReference>
<feature type="compositionally biased region" description="Basic and acidic residues" evidence="7">
    <location>
        <begin position="48"/>
        <end position="78"/>
    </location>
</feature>
<evidence type="ECO:0000313" key="11">
    <source>
        <dbReference type="Proteomes" id="UP000634672"/>
    </source>
</evidence>
<comment type="similarity">
    <text evidence="2">Belongs to the BMP lipoprotein family.</text>
</comment>
<dbReference type="RefSeq" id="WP_187022641.1">
    <property type="nucleotide sequence ID" value="NZ_JACOPB010000007.1"/>
</dbReference>
<comment type="caution">
    <text evidence="10">The sequence shown here is derived from an EMBL/GenBank/DDBJ whole genome shotgun (WGS) entry which is preliminary data.</text>
</comment>
<evidence type="ECO:0000256" key="3">
    <source>
        <dbReference type="ARBA" id="ARBA00022475"/>
    </source>
</evidence>
<keyword evidence="4 8" id="KW-0732">Signal</keyword>
<evidence type="ECO:0000256" key="7">
    <source>
        <dbReference type="SAM" id="MobiDB-lite"/>
    </source>
</evidence>
<accession>A0ABR7H8Y2</accession>
<feature type="domain" description="ABC transporter substrate-binding protein PnrA-like" evidence="9">
    <location>
        <begin position="88"/>
        <end position="377"/>
    </location>
</feature>
<comment type="subcellular location">
    <subcellularLocation>
        <location evidence="1">Cell membrane</location>
        <topology evidence="1">Lipid-anchor</topology>
    </subcellularLocation>
</comment>
<feature type="signal peptide" evidence="8">
    <location>
        <begin position="1"/>
        <end position="26"/>
    </location>
</feature>
<reference evidence="10 11" key="1">
    <citation type="submission" date="2020-08" db="EMBL/GenBank/DDBJ databases">
        <title>Genome public.</title>
        <authorList>
            <person name="Liu C."/>
            <person name="Sun Q."/>
        </authorList>
    </citation>
    <scope>NUCLEOTIDE SEQUENCE [LARGE SCALE GENOMIC DNA]</scope>
    <source>
        <strain evidence="10 11">NSJ-66</strain>
    </source>
</reference>
<name>A0ABR7H8Y2_9FIRM</name>
<keyword evidence="3" id="KW-1003">Cell membrane</keyword>
<dbReference type="PROSITE" id="PS51257">
    <property type="entry name" value="PROKAR_LIPOPROTEIN"/>
    <property type="match status" value="1"/>
</dbReference>
<dbReference type="Pfam" id="PF02608">
    <property type="entry name" value="Bmp"/>
    <property type="match status" value="1"/>
</dbReference>
<dbReference type="PANTHER" id="PTHR34296">
    <property type="entry name" value="TRANSCRIPTIONAL ACTIVATOR PROTEIN MED"/>
    <property type="match status" value="1"/>
</dbReference>
<dbReference type="InterPro" id="IPR003760">
    <property type="entry name" value="PnrA-like"/>
</dbReference>
<dbReference type="Gene3D" id="3.40.50.2300">
    <property type="match status" value="2"/>
</dbReference>
<feature type="chain" id="PRO_5046266346" evidence="8">
    <location>
        <begin position="27"/>
        <end position="384"/>
    </location>
</feature>
<dbReference type="PANTHER" id="PTHR34296:SF2">
    <property type="entry name" value="ABC TRANSPORTER GUANOSINE-BINDING PROTEIN NUPN"/>
    <property type="match status" value="1"/>
</dbReference>
<keyword evidence="6" id="KW-0449">Lipoprotein</keyword>
<proteinExistence type="inferred from homology"/>
<feature type="region of interest" description="Disordered" evidence="7">
    <location>
        <begin position="23"/>
        <end position="80"/>
    </location>
</feature>
<gene>
    <name evidence="10" type="ORF">H8S75_16880</name>
</gene>
<keyword evidence="5" id="KW-0472">Membrane</keyword>
<evidence type="ECO:0000256" key="4">
    <source>
        <dbReference type="ARBA" id="ARBA00022729"/>
    </source>
</evidence>
<sequence>MKRKLSLVMAAALTAALLGGCAGGNAKQPAGDTTAAQTAAQTTAQAEAGEKEAEKKEADKTETENGDSTKTDDAKAGDSAKTGDGQFKAALIVTGSVNDAGWNAAAYNGMKTIESEMGAEINFSENVSLPDAEPALRDFSNKGYNLIFAHSMEYGESVTKIAGDYPDTKYAVYTGTVEADNVASISLNEHETGYLAGMLAASMSKTGKIGVIIGSDLPPMIRIAEAYKLGAKEVNPDIQVFDVFAGSWDDIAKGKEAALGQIENGADVIFHVADKTGLGAIQAAQEKGVYAIGSSVDQSAVAPGTVLSSALDHADKAYLAAAKSVSDGTFKGGIMRMGLKEEAIGMAPYDAAVPEDVIKKIEDKTAQIVNGEFEVPEILERTTK</sequence>
<evidence type="ECO:0000256" key="6">
    <source>
        <dbReference type="ARBA" id="ARBA00023288"/>
    </source>
</evidence>
<evidence type="ECO:0000256" key="5">
    <source>
        <dbReference type="ARBA" id="ARBA00023136"/>
    </source>
</evidence>
<evidence type="ECO:0000313" key="10">
    <source>
        <dbReference type="EMBL" id="MBC5709634.1"/>
    </source>
</evidence>
<dbReference type="EMBL" id="JACOPB010000007">
    <property type="protein sequence ID" value="MBC5709634.1"/>
    <property type="molecule type" value="Genomic_DNA"/>
</dbReference>
<organism evidence="10 11">
    <name type="scientific">Hungatella hominis</name>
    <dbReference type="NCBI Taxonomy" id="2763050"/>
    <lineage>
        <taxon>Bacteria</taxon>
        <taxon>Bacillati</taxon>
        <taxon>Bacillota</taxon>
        <taxon>Clostridia</taxon>
        <taxon>Lachnospirales</taxon>
        <taxon>Lachnospiraceae</taxon>
        <taxon>Hungatella</taxon>
    </lineage>
</organism>
<dbReference type="SUPFAM" id="SSF53822">
    <property type="entry name" value="Periplasmic binding protein-like I"/>
    <property type="match status" value="1"/>
</dbReference>
<evidence type="ECO:0000256" key="8">
    <source>
        <dbReference type="SAM" id="SignalP"/>
    </source>
</evidence>
<dbReference type="InterPro" id="IPR028082">
    <property type="entry name" value="Peripla_BP_I"/>
</dbReference>
<evidence type="ECO:0000256" key="2">
    <source>
        <dbReference type="ARBA" id="ARBA00008610"/>
    </source>
</evidence>